<dbReference type="Pfam" id="PF05552">
    <property type="entry name" value="MS_channel_1st_1"/>
    <property type="match status" value="2"/>
</dbReference>
<keyword evidence="1" id="KW-0406">Ion transport</keyword>
<name>A0A6L8W8V5_9PROT</name>
<gene>
    <name evidence="2" type="ORF">GQE98_08420</name>
</gene>
<keyword evidence="1" id="KW-1133">Transmembrane helix</keyword>
<dbReference type="InterPro" id="IPR008910">
    <property type="entry name" value="MSC_TM_helix"/>
</dbReference>
<dbReference type="Proteomes" id="UP000476030">
    <property type="component" value="Unassembled WGS sequence"/>
</dbReference>
<sequence length="281" mass="29800">MQMEDASIWLANVKAVSMELLSDLISALPGILGAVIILVVGWLVARALRATAVRLSDGLNRLFETVMPTGRLAKFRLSSRSAQIIGNAVYWLTIVFAVTLAADVAAFETFSSWMSAIFGYLPRILGSVLIIIVGYLLGAAIRDLVASTLSSMTISQAELIGAFAQWATFFTAVIIGIEQVGIDVTFLIVIIAIVTGAIMGGMALAFGLGARPLAANLIGAHYLQLHYSPGQVLTIGEDEGEVLEFTATGVVLDTPNGRSTVPGEVYFHKNITLKGGDLTNV</sequence>
<evidence type="ECO:0000313" key="2">
    <source>
        <dbReference type="EMBL" id="MZR30657.1"/>
    </source>
</evidence>
<feature type="transmembrane region" description="Helical" evidence="1">
    <location>
        <begin position="159"/>
        <end position="178"/>
    </location>
</feature>
<feature type="transmembrane region" description="Helical" evidence="1">
    <location>
        <begin position="184"/>
        <end position="208"/>
    </location>
</feature>
<comment type="subunit">
    <text evidence="1">Homoheptamer.</text>
</comment>
<keyword evidence="1" id="KW-0812">Transmembrane</keyword>
<dbReference type="PANTHER" id="PTHR30221:SF20">
    <property type="entry name" value="SMALL-CONDUCTANCE MECHANOSENSITIVE CHANNEL"/>
    <property type="match status" value="1"/>
</dbReference>
<evidence type="ECO:0000313" key="3">
    <source>
        <dbReference type="Proteomes" id="UP000476030"/>
    </source>
</evidence>
<reference evidence="2 3" key="1">
    <citation type="submission" date="2019-12" db="EMBL/GenBank/DDBJ databases">
        <title>Snethiella sp. nov. sp. isolated from sea sand.</title>
        <authorList>
            <person name="Kim J."/>
            <person name="Jeong S.E."/>
            <person name="Jung H.S."/>
            <person name="Jeon C.O."/>
        </authorList>
    </citation>
    <scope>NUCLEOTIDE SEQUENCE [LARGE SCALE GENOMIC DNA]</scope>
    <source>
        <strain evidence="2 3">DP05</strain>
    </source>
</reference>
<evidence type="ECO:0000256" key="1">
    <source>
        <dbReference type="RuleBase" id="RU369025"/>
    </source>
</evidence>
<comment type="subcellular location">
    <subcellularLocation>
        <location evidence="1">Cell inner membrane</location>
        <topology evidence="1">Multi-pass membrane protein</topology>
    </subcellularLocation>
</comment>
<feature type="transmembrane region" description="Helical" evidence="1">
    <location>
        <begin position="113"/>
        <end position="138"/>
    </location>
</feature>
<keyword evidence="1" id="KW-0997">Cell inner membrane</keyword>
<dbReference type="EMBL" id="WTUW01000002">
    <property type="protein sequence ID" value="MZR30657.1"/>
    <property type="molecule type" value="Genomic_DNA"/>
</dbReference>
<keyword evidence="1" id="KW-1003">Cell membrane</keyword>
<keyword evidence="3" id="KW-1185">Reference proteome</keyword>
<comment type="function">
    <text evidence="1">Mechanosensitive channel that participates in the regulation of osmotic pressure changes within the cell, opening in response to stretch forces in the membrane lipid bilayer, without the need for other proteins. Contributes to normal resistance to hypoosmotic shock. Forms an ion channel of 1.0 nanosiemens conductance with a slight preference for anions.</text>
</comment>
<comment type="caution">
    <text evidence="2">The sequence shown here is derived from an EMBL/GenBank/DDBJ whole genome shotgun (WGS) entry which is preliminary data.</text>
</comment>
<keyword evidence="1" id="KW-0813">Transport</keyword>
<dbReference type="AlphaFoldDB" id="A0A6L8W8V5"/>
<protein>
    <recommendedName>
        <fullName evidence="1">Small-conductance mechanosensitive channel</fullName>
    </recommendedName>
</protein>
<feature type="transmembrane region" description="Helical" evidence="1">
    <location>
        <begin position="84"/>
        <end position="107"/>
    </location>
</feature>
<keyword evidence="1" id="KW-0407">Ion channel</keyword>
<comment type="caution">
    <text evidence="1">Lacks conserved residue(s) required for the propagation of feature annotation.</text>
</comment>
<dbReference type="InterPro" id="IPR045275">
    <property type="entry name" value="MscS_archaea/bacteria_type"/>
</dbReference>
<proteinExistence type="inferred from homology"/>
<feature type="transmembrane region" description="Helical" evidence="1">
    <location>
        <begin position="24"/>
        <end position="45"/>
    </location>
</feature>
<keyword evidence="1" id="KW-0472">Membrane</keyword>
<dbReference type="GO" id="GO:0008381">
    <property type="term" value="F:mechanosensitive monoatomic ion channel activity"/>
    <property type="evidence" value="ECO:0007669"/>
    <property type="project" value="InterPro"/>
</dbReference>
<dbReference type="Gene3D" id="1.10.287.1260">
    <property type="match status" value="1"/>
</dbReference>
<dbReference type="GO" id="GO:0005886">
    <property type="term" value="C:plasma membrane"/>
    <property type="evidence" value="ECO:0007669"/>
    <property type="project" value="UniProtKB-SubCell"/>
</dbReference>
<accession>A0A6L8W8V5</accession>
<organism evidence="2 3">
    <name type="scientific">Sneathiella litorea</name>
    <dbReference type="NCBI Taxonomy" id="2606216"/>
    <lineage>
        <taxon>Bacteria</taxon>
        <taxon>Pseudomonadati</taxon>
        <taxon>Pseudomonadota</taxon>
        <taxon>Alphaproteobacteria</taxon>
        <taxon>Sneathiellales</taxon>
        <taxon>Sneathiellaceae</taxon>
        <taxon>Sneathiella</taxon>
    </lineage>
</organism>
<comment type="similarity">
    <text evidence="1">Belongs to the MscS (TC 1.A.23) family.</text>
</comment>
<dbReference type="PANTHER" id="PTHR30221">
    <property type="entry name" value="SMALL-CONDUCTANCE MECHANOSENSITIVE CHANNEL"/>
    <property type="match status" value="1"/>
</dbReference>